<comment type="subcellular location">
    <subcellularLocation>
        <location evidence="1">Membrane</location>
        <topology evidence="1">Multi-pass membrane protein</topology>
    </subcellularLocation>
</comment>
<evidence type="ECO:0000313" key="7">
    <source>
        <dbReference type="Proteomes" id="UP000659654"/>
    </source>
</evidence>
<dbReference type="EMBL" id="CAJFCV020000006">
    <property type="protein sequence ID" value="CAG9130840.1"/>
    <property type="molecule type" value="Genomic_DNA"/>
</dbReference>
<name>A0A811M613_BURXY</name>
<gene>
    <name evidence="6" type="ORF">BXYJ_LOCUS14910</name>
</gene>
<evidence type="ECO:0000256" key="5">
    <source>
        <dbReference type="SAM" id="Phobius"/>
    </source>
</evidence>
<feature type="transmembrane region" description="Helical" evidence="5">
    <location>
        <begin position="101"/>
        <end position="121"/>
    </location>
</feature>
<comment type="caution">
    <text evidence="6">The sequence shown here is derived from an EMBL/GenBank/DDBJ whole genome shotgun (WGS) entry which is preliminary data.</text>
</comment>
<dbReference type="EMBL" id="CAJFDI010000006">
    <property type="protein sequence ID" value="CAD5234819.1"/>
    <property type="molecule type" value="Genomic_DNA"/>
</dbReference>
<dbReference type="OrthoDB" id="5816107at2759"/>
<evidence type="ECO:0000313" key="6">
    <source>
        <dbReference type="EMBL" id="CAD5234819.1"/>
    </source>
</evidence>
<dbReference type="Proteomes" id="UP000659654">
    <property type="component" value="Unassembled WGS sequence"/>
</dbReference>
<keyword evidence="3 5" id="KW-1133">Transmembrane helix</keyword>
<dbReference type="Pfam" id="PF10292">
    <property type="entry name" value="7TM_GPCR_Srab"/>
    <property type="match status" value="1"/>
</dbReference>
<dbReference type="SMR" id="A0A811M613"/>
<sequence length="157" mass="18037">MSTAPRLQFTMVCAGILDLIVTVGDAVVYKVNVRRNLKHRFSEYSLNRSYQMRENKMSLLIILPLSVVHSTFFLSYLFISFVARSLIVYTEPVTHVVVIEMMQTAVCTYLVVIAIALNALWMRTEKQLTVVQNQGNGGDVHFQQLRIQFEQVVPLRR</sequence>
<keyword evidence="2 5" id="KW-0812">Transmembrane</keyword>
<evidence type="ECO:0000256" key="3">
    <source>
        <dbReference type="ARBA" id="ARBA00022989"/>
    </source>
</evidence>
<evidence type="ECO:0000256" key="4">
    <source>
        <dbReference type="ARBA" id="ARBA00023136"/>
    </source>
</evidence>
<keyword evidence="4 5" id="KW-0472">Membrane</keyword>
<dbReference type="InterPro" id="IPR019408">
    <property type="entry name" value="7TM_GPCR_serpentine_rcpt_Srab"/>
</dbReference>
<dbReference type="GO" id="GO:0016020">
    <property type="term" value="C:membrane"/>
    <property type="evidence" value="ECO:0007669"/>
    <property type="project" value="UniProtKB-SubCell"/>
</dbReference>
<keyword evidence="7" id="KW-1185">Reference proteome</keyword>
<dbReference type="Proteomes" id="UP000582659">
    <property type="component" value="Unassembled WGS sequence"/>
</dbReference>
<accession>A0A811M613</accession>
<protein>
    <submittedName>
        <fullName evidence="6">(pine wood nematode) hypothetical protein</fullName>
    </submittedName>
</protein>
<evidence type="ECO:0000256" key="2">
    <source>
        <dbReference type="ARBA" id="ARBA00022692"/>
    </source>
</evidence>
<reference evidence="6" key="1">
    <citation type="submission" date="2020-09" db="EMBL/GenBank/DDBJ databases">
        <authorList>
            <person name="Kikuchi T."/>
        </authorList>
    </citation>
    <scope>NUCLEOTIDE SEQUENCE</scope>
    <source>
        <strain evidence="6">Ka4C1</strain>
    </source>
</reference>
<feature type="transmembrane region" description="Helical" evidence="5">
    <location>
        <begin position="6"/>
        <end position="29"/>
    </location>
</feature>
<proteinExistence type="predicted"/>
<evidence type="ECO:0000256" key="1">
    <source>
        <dbReference type="ARBA" id="ARBA00004141"/>
    </source>
</evidence>
<dbReference type="AlphaFoldDB" id="A0A811M613"/>
<organism evidence="6 7">
    <name type="scientific">Bursaphelenchus xylophilus</name>
    <name type="common">Pinewood nematode worm</name>
    <name type="synonym">Aphelenchoides xylophilus</name>
    <dbReference type="NCBI Taxonomy" id="6326"/>
    <lineage>
        <taxon>Eukaryota</taxon>
        <taxon>Metazoa</taxon>
        <taxon>Ecdysozoa</taxon>
        <taxon>Nematoda</taxon>
        <taxon>Chromadorea</taxon>
        <taxon>Rhabditida</taxon>
        <taxon>Tylenchina</taxon>
        <taxon>Tylenchomorpha</taxon>
        <taxon>Aphelenchoidea</taxon>
        <taxon>Aphelenchoididae</taxon>
        <taxon>Bursaphelenchus</taxon>
    </lineage>
</organism>
<feature type="transmembrane region" description="Helical" evidence="5">
    <location>
        <begin position="58"/>
        <end position="81"/>
    </location>
</feature>